<comment type="caution">
    <text evidence="4">The sequence shown here is derived from an EMBL/GenBank/DDBJ whole genome shotgun (WGS) entry which is preliminary data.</text>
</comment>
<dbReference type="SUPFAM" id="SSF52540">
    <property type="entry name" value="P-loop containing nucleoside triphosphate hydrolases"/>
    <property type="match status" value="1"/>
</dbReference>
<accession>A0A2N0Z955</accession>
<dbReference type="RefSeq" id="WP_066197816.1">
    <property type="nucleotide sequence ID" value="NZ_JAFDQP010000004.1"/>
</dbReference>
<evidence type="ECO:0000259" key="3">
    <source>
        <dbReference type="Pfam" id="PF00685"/>
    </source>
</evidence>
<dbReference type="AlphaFoldDB" id="A0A2N0Z955"/>
<proteinExistence type="inferred from homology"/>
<dbReference type="Pfam" id="PF00685">
    <property type="entry name" value="Sulfotransfer_1"/>
    <property type="match status" value="1"/>
</dbReference>
<keyword evidence="5" id="KW-1185">Reference proteome</keyword>
<keyword evidence="2" id="KW-0808">Transferase</keyword>
<gene>
    <name evidence="4" type="ORF">CWS20_26050</name>
</gene>
<dbReference type="EMBL" id="PISD01000079">
    <property type="protein sequence ID" value="PKG26045.1"/>
    <property type="molecule type" value="Genomic_DNA"/>
</dbReference>
<organism evidence="4 5">
    <name type="scientific">Cytobacillus horneckiae</name>
    <dbReference type="NCBI Taxonomy" id="549687"/>
    <lineage>
        <taxon>Bacteria</taxon>
        <taxon>Bacillati</taxon>
        <taxon>Bacillota</taxon>
        <taxon>Bacilli</taxon>
        <taxon>Bacillales</taxon>
        <taxon>Bacillaceae</taxon>
        <taxon>Cytobacillus</taxon>
    </lineage>
</organism>
<comment type="similarity">
    <text evidence="1">Belongs to the sulfotransferase 1 family.</text>
</comment>
<dbReference type="GO" id="GO:0008146">
    <property type="term" value="F:sulfotransferase activity"/>
    <property type="evidence" value="ECO:0007669"/>
    <property type="project" value="InterPro"/>
</dbReference>
<dbReference type="Proteomes" id="UP000233343">
    <property type="component" value="Unassembled WGS sequence"/>
</dbReference>
<name>A0A2N0Z955_9BACI</name>
<sequence length="260" mass="31018">MNKEIIRLRPFLMNSVPKSGTHLLHQLLTGIPQLSMDISNDKKKFFIDDIYFLTKNNFENHYDRLKSLSINEFGLGHVWFTQDYVEILNTLKMKHVFLYRDPRDVLVSMSYFITNHWKEHPFHELFKNLSTFKERHLTLINGINDEWLDFNNYISPFYRWLDDKNTYHVSFEQLTQTVESRAETLKGLISYLYEGEITPFNQEQMLNKMIGNDDPRTSNTFRSGKIGSWKLEFDEELTTAFKKNAGELLVKYGYEKNNNW</sequence>
<protein>
    <recommendedName>
        <fullName evidence="3">Sulfotransferase domain-containing protein</fullName>
    </recommendedName>
</protein>
<reference evidence="4 5" key="1">
    <citation type="journal article" date="2010" name="Int. J. Syst. Evol. Microbiol.">
        <title>Bacillus horneckiae sp. nov., isolated from a spacecraft-assembly clean room.</title>
        <authorList>
            <person name="Vaishampayan P."/>
            <person name="Probst A."/>
            <person name="Krishnamurthi S."/>
            <person name="Ghosh S."/>
            <person name="Osman S."/>
            <person name="McDowall A."/>
            <person name="Ruckmani A."/>
            <person name="Mayilraj S."/>
            <person name="Venkateswaran K."/>
        </authorList>
    </citation>
    <scope>NUCLEOTIDE SEQUENCE [LARGE SCALE GENOMIC DNA]</scope>
    <source>
        <strain evidence="5">1PO1SC</strain>
    </source>
</reference>
<dbReference type="InterPro" id="IPR000863">
    <property type="entry name" value="Sulfotransferase_dom"/>
</dbReference>
<evidence type="ECO:0000256" key="2">
    <source>
        <dbReference type="ARBA" id="ARBA00022679"/>
    </source>
</evidence>
<dbReference type="PANTHER" id="PTHR11783">
    <property type="entry name" value="SULFOTRANSFERASE SULT"/>
    <property type="match status" value="1"/>
</dbReference>
<feature type="domain" description="Sulfotransferase" evidence="3">
    <location>
        <begin position="11"/>
        <end position="249"/>
    </location>
</feature>
<evidence type="ECO:0000256" key="1">
    <source>
        <dbReference type="ARBA" id="ARBA00005771"/>
    </source>
</evidence>
<dbReference type="Gene3D" id="3.40.50.300">
    <property type="entry name" value="P-loop containing nucleotide triphosphate hydrolases"/>
    <property type="match status" value="1"/>
</dbReference>
<dbReference type="InterPro" id="IPR027417">
    <property type="entry name" value="P-loop_NTPase"/>
</dbReference>
<evidence type="ECO:0000313" key="5">
    <source>
        <dbReference type="Proteomes" id="UP000233343"/>
    </source>
</evidence>
<evidence type="ECO:0000313" key="4">
    <source>
        <dbReference type="EMBL" id="PKG26045.1"/>
    </source>
</evidence>